<dbReference type="InterPro" id="IPR022409">
    <property type="entry name" value="PKD/Chitinase_dom"/>
</dbReference>
<dbReference type="EMBL" id="PFBF01000043">
    <property type="protein sequence ID" value="PIR86258.1"/>
    <property type="molecule type" value="Genomic_DNA"/>
</dbReference>
<dbReference type="InterPro" id="IPR000601">
    <property type="entry name" value="PKD_dom"/>
</dbReference>
<dbReference type="InterPro" id="IPR036365">
    <property type="entry name" value="PGBD-like_sf"/>
</dbReference>
<protein>
    <recommendedName>
        <fullName evidence="1">PKD domain-containing protein</fullName>
    </recommendedName>
</protein>
<proteinExistence type="predicted"/>
<dbReference type="PROSITE" id="PS50093">
    <property type="entry name" value="PKD"/>
    <property type="match status" value="1"/>
</dbReference>
<dbReference type="Gene3D" id="1.10.101.10">
    <property type="entry name" value="PGBD-like superfamily/PGBD"/>
    <property type="match status" value="1"/>
</dbReference>
<comment type="caution">
    <text evidence="2">The sequence shown here is derived from an EMBL/GenBank/DDBJ whole genome shotgun (WGS) entry which is preliminary data.</text>
</comment>
<dbReference type="CDD" id="cd00146">
    <property type="entry name" value="PKD"/>
    <property type="match status" value="1"/>
</dbReference>
<feature type="domain" description="PKD" evidence="1">
    <location>
        <begin position="145"/>
        <end position="221"/>
    </location>
</feature>
<dbReference type="Proteomes" id="UP000230706">
    <property type="component" value="Unassembled WGS sequence"/>
</dbReference>
<dbReference type="InterPro" id="IPR035986">
    <property type="entry name" value="PKD_dom_sf"/>
</dbReference>
<evidence type="ECO:0000313" key="2">
    <source>
        <dbReference type="EMBL" id="PIR86258.1"/>
    </source>
</evidence>
<sequence length="451" mass="47698">ASADRQSDILQEIAEIFTQIQQLQAQLDAISRGSGTGATNPTNTTPTTTSNCPLIRRSLGLGSSGSDVTNLQQYLAQDPNIYPEGIVSGYFGTLTEKALQRWQAAHGIVSSGSPETTGYGAVGPRTRNALQNCGDSVPSSFGALINVSPTSGEVPLAVNARVTVNTSNSCSRATYNLDFGDGTAPVKVNVPENHCQEMLQNIGHTYSNVGSYNVSLGIGNNRTSIPVTVRERFNFNIPTITPSVGPAPLTVQIQATFETQSCSSLPHEFQTFRVNFGDGTSEDVYVHNASNVPTDCGKSITKSLPHKYSTNGQYTVVLEEVGPDVTGAATVVNTDEIGTVDVSATGTGITIEPFSVSPESGTVPLTVLAKFSHGLCREAESWRLDWGDGIQHEETLIRDTSSGVACSAVSANRSFYHTFAQPGNYQVSLYKGGGSINTAPLFGSKNISVSQ</sequence>
<organism evidence="2 3">
    <name type="scientific">Candidatus Kaiserbacteria bacterium CG10_big_fil_rev_8_21_14_0_10_43_70</name>
    <dbReference type="NCBI Taxonomy" id="1974605"/>
    <lineage>
        <taxon>Bacteria</taxon>
        <taxon>Candidatus Kaiseribacteriota</taxon>
    </lineage>
</organism>
<gene>
    <name evidence="2" type="ORF">COU13_01970</name>
</gene>
<dbReference type="Pfam" id="PF00801">
    <property type="entry name" value="PKD"/>
    <property type="match status" value="1"/>
</dbReference>
<evidence type="ECO:0000313" key="3">
    <source>
        <dbReference type="Proteomes" id="UP000230706"/>
    </source>
</evidence>
<dbReference type="Gene3D" id="2.60.40.10">
    <property type="entry name" value="Immunoglobulins"/>
    <property type="match status" value="2"/>
</dbReference>
<dbReference type="Pfam" id="PF01471">
    <property type="entry name" value="PG_binding_1"/>
    <property type="match status" value="1"/>
</dbReference>
<dbReference type="SUPFAM" id="SSF49299">
    <property type="entry name" value="PKD domain"/>
    <property type="match status" value="3"/>
</dbReference>
<dbReference type="SUPFAM" id="SSF47090">
    <property type="entry name" value="PGBD-like"/>
    <property type="match status" value="1"/>
</dbReference>
<dbReference type="SMART" id="SM00089">
    <property type="entry name" value="PKD"/>
    <property type="match status" value="1"/>
</dbReference>
<dbReference type="InterPro" id="IPR013783">
    <property type="entry name" value="Ig-like_fold"/>
</dbReference>
<reference evidence="3" key="1">
    <citation type="submission" date="2017-09" db="EMBL/GenBank/DDBJ databases">
        <title>Depth-based differentiation of microbial function through sediment-hosted aquifers and enrichment of novel symbionts in the deep terrestrial subsurface.</title>
        <authorList>
            <person name="Probst A.J."/>
            <person name="Ladd B."/>
            <person name="Jarett J.K."/>
            <person name="Geller-Mcgrath D.E."/>
            <person name="Sieber C.M.K."/>
            <person name="Emerson J.B."/>
            <person name="Anantharaman K."/>
            <person name="Thomas B.C."/>
            <person name="Malmstrom R."/>
            <person name="Stieglmeier M."/>
            <person name="Klingl A."/>
            <person name="Woyke T."/>
            <person name="Ryan C.M."/>
            <person name="Banfield J.F."/>
        </authorList>
    </citation>
    <scope>NUCLEOTIDE SEQUENCE [LARGE SCALE GENOMIC DNA]</scope>
</reference>
<dbReference type="InterPro" id="IPR002477">
    <property type="entry name" value="Peptidoglycan-bd-like"/>
</dbReference>
<accession>A0A2H0UIN2</accession>
<feature type="non-terminal residue" evidence="2">
    <location>
        <position position="1"/>
    </location>
</feature>
<dbReference type="AlphaFoldDB" id="A0A2H0UIN2"/>
<evidence type="ECO:0000259" key="1">
    <source>
        <dbReference type="PROSITE" id="PS50093"/>
    </source>
</evidence>
<dbReference type="InterPro" id="IPR036366">
    <property type="entry name" value="PGBDSf"/>
</dbReference>
<name>A0A2H0UIN2_9BACT</name>